<keyword evidence="4" id="KW-1185">Reference proteome</keyword>
<proteinExistence type="predicted"/>
<organism evidence="3 4">
    <name type="scientific">Hymenobacter ginkgonis</name>
    <dbReference type="NCBI Taxonomy" id="2682976"/>
    <lineage>
        <taxon>Bacteria</taxon>
        <taxon>Pseudomonadati</taxon>
        <taxon>Bacteroidota</taxon>
        <taxon>Cytophagia</taxon>
        <taxon>Cytophagales</taxon>
        <taxon>Hymenobacteraceae</taxon>
        <taxon>Hymenobacter</taxon>
    </lineage>
</organism>
<name>A0A7K1TD60_9BACT</name>
<dbReference type="PROSITE" id="PS51257">
    <property type="entry name" value="PROKAR_LIPOPROTEIN"/>
    <property type="match status" value="1"/>
</dbReference>
<sequence length="86" mass="8854">MMMKRFLPALLASAALTLALSACSSPDGNPTSTEDDVATAPLPALPPPPPDTTGGKKAPAPAPNSVMRELTAPNATEDIKKMQPQM</sequence>
<evidence type="ECO:0000313" key="3">
    <source>
        <dbReference type="EMBL" id="MVN76323.1"/>
    </source>
</evidence>
<feature type="chain" id="PRO_5029450675" evidence="2">
    <location>
        <begin position="25"/>
        <end position="86"/>
    </location>
</feature>
<evidence type="ECO:0000256" key="1">
    <source>
        <dbReference type="SAM" id="MobiDB-lite"/>
    </source>
</evidence>
<feature type="region of interest" description="Disordered" evidence="1">
    <location>
        <begin position="22"/>
        <end position="86"/>
    </location>
</feature>
<protein>
    <submittedName>
        <fullName evidence="3">Uncharacterized protein</fullName>
    </submittedName>
</protein>
<dbReference type="AlphaFoldDB" id="A0A7K1TD60"/>
<reference evidence="3 4" key="1">
    <citation type="submission" date="2019-12" db="EMBL/GenBank/DDBJ databases">
        <title>Hymenobacter sp. HMF4947 Genome sequencing and assembly.</title>
        <authorList>
            <person name="Kang H."/>
            <person name="Cha I."/>
            <person name="Kim H."/>
            <person name="Joh K."/>
        </authorList>
    </citation>
    <scope>NUCLEOTIDE SEQUENCE [LARGE SCALE GENOMIC DNA]</scope>
    <source>
        <strain evidence="3 4">HMF4947</strain>
    </source>
</reference>
<dbReference type="EMBL" id="WQKZ01000002">
    <property type="protein sequence ID" value="MVN76323.1"/>
    <property type="molecule type" value="Genomic_DNA"/>
</dbReference>
<gene>
    <name evidence="3" type="ORF">GO988_08295</name>
</gene>
<feature type="signal peptide" evidence="2">
    <location>
        <begin position="1"/>
        <end position="24"/>
    </location>
</feature>
<comment type="caution">
    <text evidence="3">The sequence shown here is derived from an EMBL/GenBank/DDBJ whole genome shotgun (WGS) entry which is preliminary data.</text>
</comment>
<dbReference type="RefSeq" id="WP_157564109.1">
    <property type="nucleotide sequence ID" value="NZ_WQKZ01000002.1"/>
</dbReference>
<accession>A0A7K1TD60</accession>
<evidence type="ECO:0000313" key="4">
    <source>
        <dbReference type="Proteomes" id="UP000441336"/>
    </source>
</evidence>
<dbReference type="Proteomes" id="UP000441336">
    <property type="component" value="Unassembled WGS sequence"/>
</dbReference>
<feature type="compositionally biased region" description="Basic and acidic residues" evidence="1">
    <location>
        <begin position="77"/>
        <end position="86"/>
    </location>
</feature>
<keyword evidence="2" id="KW-0732">Signal</keyword>
<evidence type="ECO:0000256" key="2">
    <source>
        <dbReference type="SAM" id="SignalP"/>
    </source>
</evidence>